<protein>
    <submittedName>
        <fullName evidence="1">Uncharacterized protein</fullName>
    </submittedName>
</protein>
<name>A0A927HPE6_KLEPN</name>
<sequence length="112" mass="12533">MQHLLPWHQIFHSVHAPSPGESAYPRHSLTALPTRRFSPCVAARKVNARQRHDGGRIVIRCADSGLRQQEDIMMTLAGKKNRPRASAAASRRIKPRNWCAGCVNAARKCVSR</sequence>
<accession>A0A927HPE6</accession>
<dbReference type="Proteomes" id="UP000639195">
    <property type="component" value="Unassembled WGS sequence"/>
</dbReference>
<gene>
    <name evidence="1" type="ORF">IE979_14275</name>
</gene>
<comment type="caution">
    <text evidence="1">The sequence shown here is derived from an EMBL/GenBank/DDBJ whole genome shotgun (WGS) entry which is preliminary data.</text>
</comment>
<evidence type="ECO:0000313" key="1">
    <source>
        <dbReference type="EMBL" id="MBD3716077.1"/>
    </source>
</evidence>
<dbReference type="AlphaFoldDB" id="A0A927HPE6"/>
<proteinExistence type="predicted"/>
<evidence type="ECO:0000313" key="2">
    <source>
        <dbReference type="Proteomes" id="UP000639195"/>
    </source>
</evidence>
<reference evidence="1" key="1">
    <citation type="submission" date="2020-07" db="EMBL/GenBank/DDBJ databases">
        <title>Clinical and genomic characterization of carbapenemase-producing Enterobacterales causing secondary infections during the COVID-19 crisis at a New York City hospital.</title>
        <authorList>
            <person name="Gomez-Simmonds A."/>
            <person name="Annavajhala M.K."/>
            <person name="Uhlemann A.-C."/>
        </authorList>
    </citation>
    <scope>NUCLEOTIDE SEQUENCE</scope>
    <source>
        <strain evidence="1">KP1827</strain>
    </source>
</reference>
<organism evidence="1 2">
    <name type="scientific">Klebsiella pneumoniae</name>
    <dbReference type="NCBI Taxonomy" id="573"/>
    <lineage>
        <taxon>Bacteria</taxon>
        <taxon>Pseudomonadati</taxon>
        <taxon>Pseudomonadota</taxon>
        <taxon>Gammaproteobacteria</taxon>
        <taxon>Enterobacterales</taxon>
        <taxon>Enterobacteriaceae</taxon>
        <taxon>Klebsiella/Raoultella group</taxon>
        <taxon>Klebsiella</taxon>
        <taxon>Klebsiella pneumoniae complex</taxon>
    </lineage>
</organism>
<dbReference type="EMBL" id="JACXSW010000013">
    <property type="protein sequence ID" value="MBD3716077.1"/>
    <property type="molecule type" value="Genomic_DNA"/>
</dbReference>